<dbReference type="AlphaFoldDB" id="A0A1I8JNZ7"/>
<name>A0A1I8JNZ7_9PLAT</name>
<accession>A0A1I8JNZ7</accession>
<sequence length="545" mass="59236">AYLDTARACLTSVTSTEAGRRVSRQAAVIAAASANRGHARRWSEGSVALRALRGVAGLSCKCVQAGPFSLALAELTKRIPEEAASRLMKHLSRQVCIGGRGCVEAPELSAGGVESELLSHSNDPDSMAIEWSDKESSTKDRIMADFAFFTPTVKSGWQHSCRAVRISGVDSRVSLHTRAQAANSKVHLKCFVASLTPDAMSLARTNKRTLWTVSVDETSWQRFSGLFVRCTVYQNSSAVGKLTSEWKFSRAALDLGCSKSTKTPTGTAATQPKSVIETRHFSDGATSRYSATASTRSDTNNDERASGEGRFAWGGQNSGGPTPYDIMSRRRRLYGEIALPRKPVTLAPNPGFSGLQVYHHHHHHQNDGYKASREKKTTPEEKYFEEMSSRNLPDKKRSPRQYVITEFCSQTCGLNLQNKNDQAVSDFSQSDKAQQPSARPADSSRSAADQQDWAAGRSLLHVDQRRESYRLLLRACAQTPPVGAGAPLSSASCRRYCRSCNPVQALASVSVIPHPSLVAGSLSSAMIRKSCPCSTGDAVVHPRCH</sequence>
<feature type="region of interest" description="Disordered" evidence="1">
    <location>
        <begin position="423"/>
        <end position="450"/>
    </location>
</feature>
<reference evidence="3" key="1">
    <citation type="submission" date="2016-11" db="UniProtKB">
        <authorList>
            <consortium name="WormBaseParasite"/>
        </authorList>
    </citation>
    <scope>IDENTIFICATION</scope>
</reference>
<evidence type="ECO:0000313" key="3">
    <source>
        <dbReference type="WBParaSite" id="snap_masked-unitig_34692-processed-gene-0.1-mRNA-1"/>
    </source>
</evidence>
<evidence type="ECO:0000313" key="2">
    <source>
        <dbReference type="Proteomes" id="UP000095280"/>
    </source>
</evidence>
<evidence type="ECO:0000256" key="1">
    <source>
        <dbReference type="SAM" id="MobiDB-lite"/>
    </source>
</evidence>
<protein>
    <submittedName>
        <fullName evidence="3">TGF_BETA_2 domain-containing protein</fullName>
    </submittedName>
</protein>
<feature type="compositionally biased region" description="Low complexity" evidence="1">
    <location>
        <begin position="286"/>
        <end position="298"/>
    </location>
</feature>
<dbReference type="Proteomes" id="UP000095280">
    <property type="component" value="Unplaced"/>
</dbReference>
<feature type="compositionally biased region" description="Low complexity" evidence="1">
    <location>
        <begin position="435"/>
        <end position="450"/>
    </location>
</feature>
<dbReference type="WBParaSite" id="snap_masked-unitig_34692-processed-gene-0.1-mRNA-1">
    <property type="protein sequence ID" value="snap_masked-unitig_34692-processed-gene-0.1-mRNA-1"/>
    <property type="gene ID" value="snap_masked-unitig_34692-processed-gene-0.1"/>
</dbReference>
<keyword evidence="2" id="KW-1185">Reference proteome</keyword>
<feature type="region of interest" description="Disordered" evidence="1">
    <location>
        <begin position="355"/>
        <end position="397"/>
    </location>
</feature>
<feature type="compositionally biased region" description="Polar residues" evidence="1">
    <location>
        <begin position="423"/>
        <end position="434"/>
    </location>
</feature>
<feature type="compositionally biased region" description="Basic and acidic residues" evidence="1">
    <location>
        <begin position="365"/>
        <end position="396"/>
    </location>
</feature>
<feature type="region of interest" description="Disordered" evidence="1">
    <location>
        <begin position="286"/>
        <end position="323"/>
    </location>
</feature>
<organism evidence="2 3">
    <name type="scientific">Macrostomum lignano</name>
    <dbReference type="NCBI Taxonomy" id="282301"/>
    <lineage>
        <taxon>Eukaryota</taxon>
        <taxon>Metazoa</taxon>
        <taxon>Spiralia</taxon>
        <taxon>Lophotrochozoa</taxon>
        <taxon>Platyhelminthes</taxon>
        <taxon>Rhabditophora</taxon>
        <taxon>Macrostomorpha</taxon>
        <taxon>Macrostomida</taxon>
        <taxon>Macrostomidae</taxon>
        <taxon>Macrostomum</taxon>
    </lineage>
</organism>
<proteinExistence type="predicted"/>